<evidence type="ECO:0000259" key="1">
    <source>
        <dbReference type="SMART" id="SM00387"/>
    </source>
</evidence>
<organism evidence="2 3">
    <name type="scientific">Halalkalibacter suaedae</name>
    <dbReference type="NCBI Taxonomy" id="2822140"/>
    <lineage>
        <taxon>Bacteria</taxon>
        <taxon>Bacillati</taxon>
        <taxon>Bacillota</taxon>
        <taxon>Bacilli</taxon>
        <taxon>Bacillales</taxon>
        <taxon>Bacillaceae</taxon>
        <taxon>Halalkalibacter</taxon>
    </lineage>
</organism>
<gene>
    <name evidence="2" type="ORF">J7W16_15245</name>
</gene>
<feature type="domain" description="Histidine kinase/HSP90-like ATPase" evidence="1">
    <location>
        <begin position="104"/>
        <end position="218"/>
    </location>
</feature>
<keyword evidence="3" id="KW-1185">Reference proteome</keyword>
<dbReference type="PANTHER" id="PTHR40448">
    <property type="entry name" value="TWO-COMPONENT SENSOR HISTIDINE KINASE"/>
    <property type="match status" value="1"/>
</dbReference>
<dbReference type="InterPro" id="IPR003594">
    <property type="entry name" value="HATPase_dom"/>
</dbReference>
<dbReference type="SUPFAM" id="SSF55874">
    <property type="entry name" value="ATPase domain of HSP90 chaperone/DNA topoisomerase II/histidine kinase"/>
    <property type="match status" value="1"/>
</dbReference>
<dbReference type="Proteomes" id="UP000678228">
    <property type="component" value="Unassembled WGS sequence"/>
</dbReference>
<evidence type="ECO:0000313" key="3">
    <source>
        <dbReference type="Proteomes" id="UP000678228"/>
    </source>
</evidence>
<dbReference type="InterPro" id="IPR032834">
    <property type="entry name" value="NatK-like_C"/>
</dbReference>
<accession>A0A940X0Y7</accession>
<name>A0A940X0Y7_9BACI</name>
<dbReference type="PANTHER" id="PTHR40448:SF1">
    <property type="entry name" value="TWO-COMPONENT SENSOR HISTIDINE KINASE"/>
    <property type="match status" value="1"/>
</dbReference>
<protein>
    <submittedName>
        <fullName evidence="2">GHKL domain-containing protein</fullName>
    </submittedName>
</protein>
<dbReference type="AlphaFoldDB" id="A0A940X0Y7"/>
<dbReference type="SMART" id="SM00387">
    <property type="entry name" value="HATPase_c"/>
    <property type="match status" value="1"/>
</dbReference>
<dbReference type="InterPro" id="IPR036890">
    <property type="entry name" value="HATPase_C_sf"/>
</dbReference>
<dbReference type="Gene3D" id="3.30.565.10">
    <property type="entry name" value="Histidine kinase-like ATPase, C-terminal domain"/>
    <property type="match status" value="1"/>
</dbReference>
<evidence type="ECO:0000313" key="2">
    <source>
        <dbReference type="EMBL" id="MBP3952479.1"/>
    </source>
</evidence>
<dbReference type="EMBL" id="JAGKSQ010000006">
    <property type="protein sequence ID" value="MBP3952479.1"/>
    <property type="molecule type" value="Genomic_DNA"/>
</dbReference>
<dbReference type="Pfam" id="PF14501">
    <property type="entry name" value="HATPase_c_5"/>
    <property type="match status" value="1"/>
</dbReference>
<comment type="caution">
    <text evidence="2">The sequence shown here is derived from an EMBL/GenBank/DDBJ whole genome shotgun (WGS) entry which is preliminary data.</text>
</comment>
<dbReference type="GO" id="GO:0042802">
    <property type="term" value="F:identical protein binding"/>
    <property type="evidence" value="ECO:0007669"/>
    <property type="project" value="TreeGrafter"/>
</dbReference>
<reference evidence="2" key="1">
    <citation type="submission" date="2021-03" db="EMBL/GenBank/DDBJ databases">
        <title>Bacillus suaedae sp. nov., isolated from Suaeda aralocaspica.</title>
        <authorList>
            <person name="Lei R.F.R."/>
        </authorList>
    </citation>
    <scope>NUCLEOTIDE SEQUENCE</scope>
    <source>
        <strain evidence="2">YZJH907-2</strain>
    </source>
</reference>
<sequence length="218" mass="24865">MKRELHQLAQQHEQINETFLVVRGERHDFLKHVSAIHFMLENDETPKAKAYLDDLVDGYERTNLAIKGERGSVAGVLHQMYRRASSSGVSIVYDLDVPLSTLPISDHDLVTLLGNLLSNSIDATIEWQDKYKEQGLITLQFYKRSGLYILLAKNHSLAIPTNILDKLFHTYGRTTKTGEHHGIGTKMINNIVEKNNGYLDFTYKKEEFSVKIKLPALQ</sequence>
<proteinExistence type="predicted"/>
<dbReference type="Gene3D" id="1.10.287.130">
    <property type="match status" value="1"/>
</dbReference>